<keyword evidence="3 12" id="KW-0378">Hydrolase</keyword>
<dbReference type="Pfam" id="PF13361">
    <property type="entry name" value="UvrD_C"/>
    <property type="match status" value="1"/>
</dbReference>
<dbReference type="InterPro" id="IPR000212">
    <property type="entry name" value="DNA_helicase_UvrD/REP"/>
</dbReference>
<keyword evidence="4 12" id="KW-0347">Helicase</keyword>
<feature type="domain" description="UvrD-like helicase ATP-binding" evidence="13">
    <location>
        <begin position="2"/>
        <end position="282"/>
    </location>
</feature>
<gene>
    <name evidence="15" type="primary">uvrD</name>
    <name evidence="15" type="ORF">BPAY_502</name>
</gene>
<organism evidence="15 16">
    <name type="scientific">Blattabacterium cuenoti BPAY</name>
    <dbReference type="NCBI Taxonomy" id="1457031"/>
    <lineage>
        <taxon>Bacteria</taxon>
        <taxon>Pseudomonadati</taxon>
        <taxon>Bacteroidota</taxon>
        <taxon>Flavobacteriia</taxon>
        <taxon>Flavobacteriales</taxon>
        <taxon>Blattabacteriaceae</taxon>
        <taxon>Blattabacterium</taxon>
    </lineage>
</organism>
<evidence type="ECO:0000256" key="12">
    <source>
        <dbReference type="PROSITE-ProRule" id="PRU00560"/>
    </source>
</evidence>
<dbReference type="PROSITE" id="PS51217">
    <property type="entry name" value="UVRD_HELICASE_CTER"/>
    <property type="match status" value="1"/>
</dbReference>
<dbReference type="PANTHER" id="PTHR11070:SF2">
    <property type="entry name" value="ATP-DEPENDENT DNA HELICASE SRS2"/>
    <property type="match status" value="1"/>
</dbReference>
<reference evidence="15 16" key="1">
    <citation type="journal article" date="2015" name="Microbes Environ.">
        <title>An Efficient Strategy Developed for Next-Generation Sequencing of Endosymbiont Genomes Performed Using Crude DNA Isolated from Host Tissues: A Case Study of Blattabacterium cuenoti Inhabiting the Fat Bodies of Cockroaches.</title>
        <authorList>
            <person name="Kinjo Y."/>
            <person name="Saitoh S."/>
            <person name="Tokuda G."/>
        </authorList>
    </citation>
    <scope>NUCLEOTIDE SEQUENCE [LARGE SCALE GENOMIC DNA]</scope>
    <source>
        <strain evidence="15 16">BPAY</strain>
    </source>
</reference>
<evidence type="ECO:0000256" key="3">
    <source>
        <dbReference type="ARBA" id="ARBA00022801"/>
    </source>
</evidence>
<accession>A0ABM7EYZ2</accession>
<evidence type="ECO:0000259" key="13">
    <source>
        <dbReference type="PROSITE" id="PS51198"/>
    </source>
</evidence>
<dbReference type="SUPFAM" id="SSF52540">
    <property type="entry name" value="P-loop containing nucleoside triphosphate hydrolases"/>
    <property type="match status" value="1"/>
</dbReference>
<evidence type="ECO:0000256" key="10">
    <source>
        <dbReference type="ARBA" id="ARBA00034923"/>
    </source>
</evidence>
<keyword evidence="16" id="KW-1185">Reference proteome</keyword>
<dbReference type="Gene3D" id="1.10.486.10">
    <property type="entry name" value="PCRA, domain 4"/>
    <property type="match status" value="1"/>
</dbReference>
<name>A0ABM7EYZ2_9FLAO</name>
<dbReference type="Gene3D" id="3.40.50.300">
    <property type="entry name" value="P-loop containing nucleotide triphosphate hydrolases"/>
    <property type="match status" value="2"/>
</dbReference>
<dbReference type="RefSeq" id="WP_096378395.1">
    <property type="nucleotide sequence ID" value="NZ_AP014609.1"/>
</dbReference>
<sequence>MNSLNSSQRKIIETINGPILVLAGAGSGKTRVITHRIVHMIQNIGISPSNILALTFTKKAAKEMKNRISDMMMNQTDFDQITLGTFHSIFSNILREESHWLGFKSNYTIYDHKDSENVIKQILQDLNLDRSLNYKEIKRKISEYKNNLYGLFYKKKLINHKVEESITKIYKFYTKRCFQANALDFDDILLHTNYLFFYFPNVLKKYQKKFKYILIDEYQDTNLSQNTVIKNLVSQHKNLFVVGDDAQSIYGFRGAHLSNILNFHLDYKNAKIFRLEQNYRSTNYIVQASNNIISFNKNQILKKIWTNNEEGEKIKIYCASSEEEEAQYIACSILSIKRKTNLQFENFAILYRAKIQSHIIEYSLKKKNIPYHIYGSISFENRKEIRDFLAYLRVIVNPNDEESLLRILKKRNQKTVKNILSLSKEKGITVYNIIQNIENYKSLLRINNKTKNKFISLIFTIEKLRINAEQDNAYVIAKNVINFLTKKNYYNYKNEDFQSILDYVFQYVKKQKELKNHGDTSLFGFLRCFYLEIDEDINHHKENKVSLMTIHLSKGLEFSIVFIAGLEENLFPSKSSLSTSFKIEEERRLFYVALTRAQKKVVLTYAKHRFIWGKKKENTPSRFIHEMNRNFIDIENHHKHILEKKKIHSLNHFHHVNDNKNYENSKYLKMKKGIKVFHKNFGLGIIVELQNQNQIALIKFQQSGEKRIFLKLDKLVICS</sequence>
<evidence type="ECO:0000256" key="8">
    <source>
        <dbReference type="ARBA" id="ARBA00034617"/>
    </source>
</evidence>
<dbReference type="InterPro" id="IPR014016">
    <property type="entry name" value="UvrD-like_ATP-bd"/>
</dbReference>
<dbReference type="PANTHER" id="PTHR11070">
    <property type="entry name" value="UVRD / RECB / PCRA DNA HELICASE FAMILY MEMBER"/>
    <property type="match status" value="1"/>
</dbReference>
<dbReference type="Pfam" id="PF00580">
    <property type="entry name" value="UvrD-helicase"/>
    <property type="match status" value="1"/>
</dbReference>
<evidence type="ECO:0000256" key="6">
    <source>
        <dbReference type="ARBA" id="ARBA00023125"/>
    </source>
</evidence>
<evidence type="ECO:0000259" key="14">
    <source>
        <dbReference type="PROSITE" id="PS51217"/>
    </source>
</evidence>
<evidence type="ECO:0000313" key="16">
    <source>
        <dbReference type="Proteomes" id="UP000217805"/>
    </source>
</evidence>
<keyword evidence="6" id="KW-0238">DNA-binding</keyword>
<evidence type="ECO:0000256" key="4">
    <source>
        <dbReference type="ARBA" id="ARBA00022806"/>
    </source>
</evidence>
<dbReference type="Proteomes" id="UP000217805">
    <property type="component" value="Chromosome"/>
</dbReference>
<evidence type="ECO:0000256" key="7">
    <source>
        <dbReference type="ARBA" id="ARBA00023235"/>
    </source>
</evidence>
<dbReference type="InterPro" id="IPR027417">
    <property type="entry name" value="P-loop_NTPase"/>
</dbReference>
<evidence type="ECO:0000256" key="9">
    <source>
        <dbReference type="ARBA" id="ARBA00034808"/>
    </source>
</evidence>
<comment type="similarity">
    <text evidence="1">Belongs to the helicase family. UvrD subfamily.</text>
</comment>
<proteinExistence type="inferred from homology"/>
<feature type="domain" description="UvrD-like helicase C-terminal" evidence="14">
    <location>
        <begin position="283"/>
        <end position="555"/>
    </location>
</feature>
<dbReference type="InterPro" id="IPR013986">
    <property type="entry name" value="DExx_box_DNA_helicase_dom_sf"/>
</dbReference>
<keyword evidence="5 12" id="KW-0067">ATP-binding</keyword>
<dbReference type="Gene3D" id="1.10.10.160">
    <property type="match status" value="1"/>
</dbReference>
<evidence type="ECO:0000256" key="11">
    <source>
        <dbReference type="ARBA" id="ARBA00048988"/>
    </source>
</evidence>
<evidence type="ECO:0000256" key="1">
    <source>
        <dbReference type="ARBA" id="ARBA00009922"/>
    </source>
</evidence>
<evidence type="ECO:0000256" key="2">
    <source>
        <dbReference type="ARBA" id="ARBA00022741"/>
    </source>
</evidence>
<evidence type="ECO:0000313" key="15">
    <source>
        <dbReference type="EMBL" id="BAR92222.1"/>
    </source>
</evidence>
<dbReference type="CDD" id="cd17932">
    <property type="entry name" value="DEXQc_UvrD"/>
    <property type="match status" value="1"/>
</dbReference>
<dbReference type="InterPro" id="IPR014017">
    <property type="entry name" value="DNA_helicase_UvrD-like_C"/>
</dbReference>
<feature type="binding site" evidence="12">
    <location>
        <begin position="23"/>
        <end position="30"/>
    </location>
    <ligand>
        <name>ATP</name>
        <dbReference type="ChEBI" id="CHEBI:30616"/>
    </ligand>
</feature>
<dbReference type="EMBL" id="AP014609">
    <property type="protein sequence ID" value="BAR92222.1"/>
    <property type="molecule type" value="Genomic_DNA"/>
</dbReference>
<evidence type="ECO:0000256" key="5">
    <source>
        <dbReference type="ARBA" id="ARBA00022840"/>
    </source>
</evidence>
<keyword evidence="2 12" id="KW-0547">Nucleotide-binding</keyword>
<dbReference type="PROSITE" id="PS51198">
    <property type="entry name" value="UVRD_HELICASE_ATP_BIND"/>
    <property type="match status" value="1"/>
</dbReference>
<keyword evidence="7" id="KW-0413">Isomerase</keyword>
<protein>
    <recommendedName>
        <fullName evidence="9">DNA 3'-5' helicase</fullName>
        <ecNumber evidence="9">5.6.2.4</ecNumber>
    </recommendedName>
    <alternativeName>
        <fullName evidence="10">DNA 3'-5' helicase II</fullName>
    </alternativeName>
</protein>
<dbReference type="EC" id="5.6.2.4" evidence="9"/>
<dbReference type="GO" id="GO:0004386">
    <property type="term" value="F:helicase activity"/>
    <property type="evidence" value="ECO:0007669"/>
    <property type="project" value="UniProtKB-KW"/>
</dbReference>
<comment type="catalytic activity">
    <reaction evidence="11">
        <text>ATP + H2O = ADP + phosphate + H(+)</text>
        <dbReference type="Rhea" id="RHEA:13065"/>
        <dbReference type="ChEBI" id="CHEBI:15377"/>
        <dbReference type="ChEBI" id="CHEBI:15378"/>
        <dbReference type="ChEBI" id="CHEBI:30616"/>
        <dbReference type="ChEBI" id="CHEBI:43474"/>
        <dbReference type="ChEBI" id="CHEBI:456216"/>
        <dbReference type="EC" id="5.6.2.4"/>
    </reaction>
</comment>
<comment type="catalytic activity">
    <reaction evidence="8">
        <text>Couples ATP hydrolysis with the unwinding of duplex DNA by translocating in the 3'-5' direction.</text>
        <dbReference type="EC" id="5.6.2.4"/>
    </reaction>
</comment>